<feature type="compositionally biased region" description="Low complexity" evidence="1">
    <location>
        <begin position="56"/>
        <end position="67"/>
    </location>
</feature>
<sequence length="264" mass="30081">MKQAFAIIMLCLPLSMEAKAVEVCKPLLENTEWRSSNDTVRTQDGTNNSDWTIPDQQNNQTSSSSQKSSKKAPEKKPVKQQLPVKLKEDPKYLSGAVPTDKKGKVVFTLDENIPGRSKKEIYDSVYQYLNQLTKGKDELEGSRVALVSNSKGIIAATVREWMVFRNTFISLDRTKFLYTIIAKCSDNHLHMTLSRISYSYEEGRPGGFNAPAEEIISDKYALTKKKNDLARMYGKFRKGTIDRKDEIFKQVTAMFQEKEEQKSE</sequence>
<protein>
    <submittedName>
        <fullName evidence="4">DUF4468 domain-containing protein</fullName>
    </submittedName>
</protein>
<dbReference type="RefSeq" id="WP_252760031.1">
    <property type="nucleotide sequence ID" value="NZ_JAMXLY010000005.1"/>
</dbReference>
<keyword evidence="5" id="KW-1185">Reference proteome</keyword>
<dbReference type="Pfam" id="PF14730">
    <property type="entry name" value="DUF4468"/>
    <property type="match status" value="1"/>
</dbReference>
<keyword evidence="2" id="KW-0732">Signal</keyword>
<feature type="compositionally biased region" description="Polar residues" evidence="1">
    <location>
        <begin position="35"/>
        <end position="55"/>
    </location>
</feature>
<feature type="domain" description="DUF4468" evidence="3">
    <location>
        <begin position="107"/>
        <end position="198"/>
    </location>
</feature>
<dbReference type="CDD" id="cd12190">
    <property type="entry name" value="Bacova_04320_like"/>
    <property type="match status" value="1"/>
</dbReference>
<evidence type="ECO:0000259" key="3">
    <source>
        <dbReference type="Pfam" id="PF14730"/>
    </source>
</evidence>
<evidence type="ECO:0000256" key="2">
    <source>
        <dbReference type="SAM" id="SignalP"/>
    </source>
</evidence>
<gene>
    <name evidence="4" type="ORF">NG821_02225</name>
</gene>
<evidence type="ECO:0000256" key="1">
    <source>
        <dbReference type="SAM" id="MobiDB-lite"/>
    </source>
</evidence>
<proteinExistence type="predicted"/>
<accession>A0ABT1BUA4</accession>
<feature type="chain" id="PRO_5046191414" evidence="2">
    <location>
        <begin position="21"/>
        <end position="264"/>
    </location>
</feature>
<reference evidence="4 5" key="1">
    <citation type="submission" date="2022-06" db="EMBL/GenBank/DDBJ databases">
        <title>A taxonomic note on the genus Prevotella: Description of four novel genera and emended description of the genera Hallella and Xylanibacter.</title>
        <authorList>
            <person name="Hitch T.C.A."/>
        </authorList>
    </citation>
    <scope>NUCLEOTIDE SEQUENCE [LARGE SCALE GENOMIC DNA]</scope>
    <source>
        <strain evidence="4 5">DSM 100619</strain>
    </source>
</reference>
<feature type="region of interest" description="Disordered" evidence="1">
    <location>
        <begin position="35"/>
        <end position="83"/>
    </location>
</feature>
<dbReference type="InterPro" id="IPR027823">
    <property type="entry name" value="DUF4468"/>
</dbReference>
<organism evidence="4 5">
    <name type="scientific">Segatella cerevisiae</name>
    <dbReference type="NCBI Taxonomy" id="2053716"/>
    <lineage>
        <taxon>Bacteria</taxon>
        <taxon>Pseudomonadati</taxon>
        <taxon>Bacteroidota</taxon>
        <taxon>Bacteroidia</taxon>
        <taxon>Bacteroidales</taxon>
        <taxon>Prevotellaceae</taxon>
        <taxon>Segatella</taxon>
    </lineage>
</organism>
<feature type="signal peptide" evidence="2">
    <location>
        <begin position="1"/>
        <end position="20"/>
    </location>
</feature>
<comment type="caution">
    <text evidence="4">The sequence shown here is derived from an EMBL/GenBank/DDBJ whole genome shotgun (WGS) entry which is preliminary data.</text>
</comment>
<dbReference type="Gene3D" id="3.30.530.80">
    <property type="match status" value="1"/>
</dbReference>
<evidence type="ECO:0000313" key="5">
    <source>
        <dbReference type="Proteomes" id="UP001204015"/>
    </source>
</evidence>
<dbReference type="Proteomes" id="UP001204015">
    <property type="component" value="Unassembled WGS sequence"/>
</dbReference>
<dbReference type="EMBL" id="JAMXLY010000005">
    <property type="protein sequence ID" value="MCO6024668.1"/>
    <property type="molecule type" value="Genomic_DNA"/>
</dbReference>
<evidence type="ECO:0000313" key="4">
    <source>
        <dbReference type="EMBL" id="MCO6024668.1"/>
    </source>
</evidence>
<name>A0ABT1BUA4_9BACT</name>